<dbReference type="EMBL" id="FOVP01000021">
    <property type="protein sequence ID" value="SFO25324.1"/>
    <property type="molecule type" value="Genomic_DNA"/>
</dbReference>
<protein>
    <submittedName>
        <fullName evidence="4">Single-strand binding protein family protein</fullName>
    </submittedName>
</protein>
<evidence type="ECO:0000256" key="3">
    <source>
        <dbReference type="SAM" id="MobiDB-lite"/>
    </source>
</evidence>
<dbReference type="CDD" id="cd04496">
    <property type="entry name" value="SSB_OBF"/>
    <property type="match status" value="1"/>
</dbReference>
<evidence type="ECO:0000313" key="4">
    <source>
        <dbReference type="EMBL" id="SFO25324.1"/>
    </source>
</evidence>
<dbReference type="OrthoDB" id="7581348at2"/>
<keyword evidence="1 2" id="KW-0238">DNA-binding</keyword>
<dbReference type="InterPro" id="IPR012340">
    <property type="entry name" value="NA-bd_OB-fold"/>
</dbReference>
<gene>
    <name evidence="4" type="ORF">SAMN04487859_1213</name>
</gene>
<dbReference type="GO" id="GO:0003697">
    <property type="term" value="F:single-stranded DNA binding"/>
    <property type="evidence" value="ECO:0007669"/>
    <property type="project" value="InterPro"/>
</dbReference>
<organism evidence="4 5">
    <name type="scientific">Roseovarius lutimaris</name>
    <dbReference type="NCBI Taxonomy" id="1005928"/>
    <lineage>
        <taxon>Bacteria</taxon>
        <taxon>Pseudomonadati</taxon>
        <taxon>Pseudomonadota</taxon>
        <taxon>Alphaproteobacteria</taxon>
        <taxon>Rhodobacterales</taxon>
        <taxon>Roseobacteraceae</taxon>
        <taxon>Roseovarius</taxon>
    </lineage>
</organism>
<evidence type="ECO:0000256" key="2">
    <source>
        <dbReference type="PROSITE-ProRule" id="PRU00252"/>
    </source>
</evidence>
<dbReference type="AlphaFoldDB" id="A0A1I5FNI7"/>
<evidence type="ECO:0000313" key="5">
    <source>
        <dbReference type="Proteomes" id="UP000198599"/>
    </source>
</evidence>
<dbReference type="RefSeq" id="WP_092841437.1">
    <property type="nucleotide sequence ID" value="NZ_FOVP01000021.1"/>
</dbReference>
<dbReference type="SUPFAM" id="SSF50249">
    <property type="entry name" value="Nucleic acid-binding proteins"/>
    <property type="match status" value="1"/>
</dbReference>
<keyword evidence="5" id="KW-1185">Reference proteome</keyword>
<dbReference type="Proteomes" id="UP000198599">
    <property type="component" value="Unassembled WGS sequence"/>
</dbReference>
<feature type="region of interest" description="Disordered" evidence="3">
    <location>
        <begin position="97"/>
        <end position="116"/>
    </location>
</feature>
<feature type="compositionally biased region" description="Basic and acidic residues" evidence="3">
    <location>
        <begin position="104"/>
        <end position="116"/>
    </location>
</feature>
<reference evidence="5" key="1">
    <citation type="submission" date="2016-10" db="EMBL/GenBank/DDBJ databases">
        <authorList>
            <person name="Varghese N."/>
            <person name="Submissions S."/>
        </authorList>
    </citation>
    <scope>NUCLEOTIDE SEQUENCE [LARGE SCALE GENOMIC DNA]</scope>
    <source>
        <strain evidence="5">DSM 28463</strain>
    </source>
</reference>
<dbReference type="Gene3D" id="2.40.50.140">
    <property type="entry name" value="Nucleic acid-binding proteins"/>
    <property type="match status" value="1"/>
</dbReference>
<accession>A0A1I5FNI7</accession>
<dbReference type="Pfam" id="PF00436">
    <property type="entry name" value="SSB"/>
    <property type="match status" value="1"/>
</dbReference>
<dbReference type="STRING" id="1005928.SAMN04487859_1213"/>
<proteinExistence type="predicted"/>
<name>A0A1I5FNI7_9RHOB</name>
<evidence type="ECO:0000256" key="1">
    <source>
        <dbReference type="ARBA" id="ARBA00023125"/>
    </source>
</evidence>
<dbReference type="PROSITE" id="PS50935">
    <property type="entry name" value="SSB"/>
    <property type="match status" value="1"/>
</dbReference>
<dbReference type="InterPro" id="IPR000424">
    <property type="entry name" value="Primosome_PriB/ssb"/>
</dbReference>
<sequence length="116" mass="13194">MRTFAEFQIMGRVGKTKDVGNTLRVTVAAEYGRKDNNGDFQPNAYWNEVTIFNENVIKWVKENTQPGDLVHVRGTLRQTSWENSSGGTEYGMTLAADDFDNMSQDERRRAAKKQEG</sequence>